<feature type="region of interest" description="Disordered" evidence="2">
    <location>
        <begin position="1"/>
        <end position="116"/>
    </location>
</feature>
<feature type="domain" description="RRM" evidence="3">
    <location>
        <begin position="222"/>
        <end position="297"/>
    </location>
</feature>
<sequence>MGDLKPSSSADKESTMLADATTAMSMNTPRRTSREKSTSADDKKRIPSEQRSSSRKCRSPSRSRSPPKYRRDRYSYNRSRSRSRSQSYRRESRSRTRHSRSRRNSIRSPSPSVDEASRDLRTVFAMQLSASLRRSDLIDFFNEAGRVRDAKIVAEKGSRRSRGVAYIEFYEIESAANAVKLTGKRLLGVPIIVQPSEAQKNRQSTTKQYKADGAPVGVVDGTLLYVHNLLVDIEPDDLRAFFDLFGKVEYCRVFSVDPAEWAAFVKFDSSAPALMAIEKLNDLELFGVHLRVRVARRSEQEREAVQIAEHKKKHLNSLETDLLVANHESPSVLSPTVDTSEFRILKLTNMFDPREETSSGDSWKHDIEEDVGGECAGFGPVDGVQIEQNPEATGNVVVKFADTKAAAAAQRAMNLRWFGGRQINATLVPDSLWPGNDEP</sequence>
<dbReference type="Gene3D" id="3.30.70.330">
    <property type="match status" value="3"/>
</dbReference>
<dbReference type="CDD" id="cd00590">
    <property type="entry name" value="RRM_SF"/>
    <property type="match status" value="1"/>
</dbReference>
<proteinExistence type="predicted"/>
<feature type="compositionally biased region" description="Basic residues" evidence="2">
    <location>
        <begin position="95"/>
        <end position="105"/>
    </location>
</feature>
<gene>
    <name evidence="4" type="primary">rsd1</name>
    <name evidence="4" type="ORF">LPJ53_005899</name>
</gene>
<feature type="compositionally biased region" description="Basic and acidic residues" evidence="2">
    <location>
        <begin position="32"/>
        <end position="48"/>
    </location>
</feature>
<dbReference type="AlphaFoldDB" id="A0A9W8CPA5"/>
<evidence type="ECO:0000256" key="2">
    <source>
        <dbReference type="SAM" id="MobiDB-lite"/>
    </source>
</evidence>
<feature type="compositionally biased region" description="Basic residues" evidence="2">
    <location>
        <begin position="53"/>
        <end position="71"/>
    </location>
</feature>
<accession>A0A9W8CPA5</accession>
<dbReference type="PROSITE" id="PS50102">
    <property type="entry name" value="RRM"/>
    <property type="match status" value="2"/>
</dbReference>
<dbReference type="InterPro" id="IPR006509">
    <property type="entry name" value="RBM39_SF"/>
</dbReference>
<comment type="caution">
    <text evidence="4">The sequence shown here is derived from an EMBL/GenBank/DDBJ whole genome shotgun (WGS) entry which is preliminary data.</text>
</comment>
<dbReference type="GO" id="GO:0005634">
    <property type="term" value="C:nucleus"/>
    <property type="evidence" value="ECO:0007669"/>
    <property type="project" value="InterPro"/>
</dbReference>
<dbReference type="SMART" id="SM00360">
    <property type="entry name" value="RRM"/>
    <property type="match status" value="3"/>
</dbReference>
<name>A0A9W8CPA5_9FUNG</name>
<dbReference type="InterPro" id="IPR035979">
    <property type="entry name" value="RBD_domain_sf"/>
</dbReference>
<dbReference type="EMBL" id="JANBOJ010000427">
    <property type="protein sequence ID" value="KAJ1719321.1"/>
    <property type="molecule type" value="Genomic_DNA"/>
</dbReference>
<evidence type="ECO:0000259" key="3">
    <source>
        <dbReference type="PROSITE" id="PS50102"/>
    </source>
</evidence>
<keyword evidence="5" id="KW-1185">Reference proteome</keyword>
<organism evidence="4 5">
    <name type="scientific">Coemansia erecta</name>
    <dbReference type="NCBI Taxonomy" id="147472"/>
    <lineage>
        <taxon>Eukaryota</taxon>
        <taxon>Fungi</taxon>
        <taxon>Fungi incertae sedis</taxon>
        <taxon>Zoopagomycota</taxon>
        <taxon>Kickxellomycotina</taxon>
        <taxon>Kickxellomycetes</taxon>
        <taxon>Kickxellales</taxon>
        <taxon>Kickxellaceae</taxon>
        <taxon>Coemansia</taxon>
    </lineage>
</organism>
<dbReference type="Proteomes" id="UP001149813">
    <property type="component" value="Unassembled WGS sequence"/>
</dbReference>
<dbReference type="GO" id="GO:0006397">
    <property type="term" value="P:mRNA processing"/>
    <property type="evidence" value="ECO:0007669"/>
    <property type="project" value="InterPro"/>
</dbReference>
<feature type="domain" description="RRM" evidence="3">
    <location>
        <begin position="121"/>
        <end position="198"/>
    </location>
</feature>
<evidence type="ECO:0000313" key="5">
    <source>
        <dbReference type="Proteomes" id="UP001149813"/>
    </source>
</evidence>
<dbReference type="GO" id="GO:0003723">
    <property type="term" value="F:RNA binding"/>
    <property type="evidence" value="ECO:0007669"/>
    <property type="project" value="UniProtKB-UniRule"/>
</dbReference>
<dbReference type="SUPFAM" id="SSF54928">
    <property type="entry name" value="RNA-binding domain, RBD"/>
    <property type="match status" value="2"/>
</dbReference>
<dbReference type="PANTHER" id="PTHR48036">
    <property type="entry name" value="SPLICING FACTOR (PAD-1), PUTATIVE (AFU_ORTHOLOGUE AFUA_1G15810)-RELATED"/>
    <property type="match status" value="1"/>
</dbReference>
<dbReference type="Pfam" id="PF00076">
    <property type="entry name" value="RRM_1"/>
    <property type="match status" value="2"/>
</dbReference>
<protein>
    <submittedName>
        <fullName evidence="4">Splicing factor</fullName>
    </submittedName>
</protein>
<keyword evidence="1" id="KW-0694">RNA-binding</keyword>
<dbReference type="OrthoDB" id="5411533at2759"/>
<reference evidence="4" key="1">
    <citation type="submission" date="2022-07" db="EMBL/GenBank/DDBJ databases">
        <title>Phylogenomic reconstructions and comparative analyses of Kickxellomycotina fungi.</title>
        <authorList>
            <person name="Reynolds N.K."/>
            <person name="Stajich J.E."/>
            <person name="Barry K."/>
            <person name="Grigoriev I.V."/>
            <person name="Crous P."/>
            <person name="Smith M.E."/>
        </authorList>
    </citation>
    <scope>NUCLEOTIDE SEQUENCE</scope>
    <source>
        <strain evidence="4">NBRC 32514</strain>
    </source>
</reference>
<evidence type="ECO:0000313" key="4">
    <source>
        <dbReference type="EMBL" id="KAJ1719321.1"/>
    </source>
</evidence>
<dbReference type="CDD" id="cd12285">
    <property type="entry name" value="RRM3_RBM39_like"/>
    <property type="match status" value="1"/>
</dbReference>
<dbReference type="InterPro" id="IPR000504">
    <property type="entry name" value="RRM_dom"/>
</dbReference>
<evidence type="ECO:0000256" key="1">
    <source>
        <dbReference type="PROSITE-ProRule" id="PRU00176"/>
    </source>
</evidence>
<dbReference type="InterPro" id="IPR012677">
    <property type="entry name" value="Nucleotide-bd_a/b_plait_sf"/>
</dbReference>